<reference evidence="1 2" key="1">
    <citation type="submission" date="2021-05" db="EMBL/GenBank/DDBJ databases">
        <title>A Polyphasic approach of four new species of the genus Ohtaekwangia: Ohtaekwangia histidinii sp. nov., Ohtaekwangia cretensis sp. nov., Ohtaekwangia indiensis sp. nov., Ohtaekwangia reichenbachii sp. nov. from diverse environment.</title>
        <authorList>
            <person name="Octaviana S."/>
        </authorList>
    </citation>
    <scope>NUCLEOTIDE SEQUENCE [LARGE SCALE GENOMIC DNA]</scope>
    <source>
        <strain evidence="1 2">PWU5</strain>
    </source>
</reference>
<comment type="caution">
    <text evidence="1">The sequence shown here is derived from an EMBL/GenBank/DDBJ whole genome shotgun (WGS) entry which is preliminary data.</text>
</comment>
<dbReference type="AlphaFoldDB" id="A0AAP2E4G9"/>
<evidence type="ECO:0000313" key="1">
    <source>
        <dbReference type="EMBL" id="MBT1712450.1"/>
    </source>
</evidence>
<gene>
    <name evidence="1" type="ORF">KK062_29715</name>
</gene>
<organism evidence="1 2">
    <name type="scientific">Dawidia cretensis</name>
    <dbReference type="NCBI Taxonomy" id="2782350"/>
    <lineage>
        <taxon>Bacteria</taxon>
        <taxon>Pseudomonadati</taxon>
        <taxon>Bacteroidota</taxon>
        <taxon>Cytophagia</taxon>
        <taxon>Cytophagales</taxon>
        <taxon>Chryseotaleaceae</taxon>
        <taxon>Dawidia</taxon>
    </lineage>
</organism>
<dbReference type="EMBL" id="JAHESE010000072">
    <property type="protein sequence ID" value="MBT1712450.1"/>
    <property type="molecule type" value="Genomic_DNA"/>
</dbReference>
<proteinExistence type="predicted"/>
<evidence type="ECO:0000313" key="2">
    <source>
        <dbReference type="Proteomes" id="UP001319080"/>
    </source>
</evidence>
<keyword evidence="2" id="KW-1185">Reference proteome</keyword>
<accession>A0AAP2E4G9</accession>
<name>A0AAP2E4G9_9BACT</name>
<sequence>MRNLFNFVNQTVRPMKMTVLKNESGMLSGVVIPAEELNELKRSLKDDSEFFKTLEAILNGQKSSADKSELLFPSGLTVAQFESQANEVTRQLYSDAFQRGLPMYYKDDRTKEASHFVRANPDGSEDLVSFDPAKRSYSFIQQLAPAGKGYWSDLISA</sequence>
<dbReference type="Proteomes" id="UP001319080">
    <property type="component" value="Unassembled WGS sequence"/>
</dbReference>
<protein>
    <submittedName>
        <fullName evidence="1">Uncharacterized protein</fullName>
    </submittedName>
</protein>